<comment type="caution">
    <text evidence="3">The sequence shown here is derived from an EMBL/GenBank/DDBJ whole genome shotgun (WGS) entry which is preliminary data.</text>
</comment>
<dbReference type="SMART" id="SM00052">
    <property type="entry name" value="EAL"/>
    <property type="match status" value="1"/>
</dbReference>
<dbReference type="PANTHER" id="PTHR33121">
    <property type="entry name" value="CYCLIC DI-GMP PHOSPHODIESTERASE PDEF"/>
    <property type="match status" value="1"/>
</dbReference>
<evidence type="ECO:0000259" key="2">
    <source>
        <dbReference type="PROSITE" id="PS50883"/>
    </source>
</evidence>
<reference evidence="3 4" key="1">
    <citation type="submission" date="2019-07" db="EMBL/GenBank/DDBJ databases">
        <title>Whole genome shotgun sequence of Vibrio superstes NBRC 103154.</title>
        <authorList>
            <person name="Hosoyama A."/>
            <person name="Uohara A."/>
            <person name="Ohji S."/>
            <person name="Ichikawa N."/>
        </authorList>
    </citation>
    <scope>NUCLEOTIDE SEQUENCE [LARGE SCALE GENOMIC DNA]</scope>
    <source>
        <strain evidence="3 4">NBRC 103154</strain>
    </source>
</reference>
<sequence length="440" mass="51196">MTKTDLREKEIAFKEESNAIFGYTNFRKNELVNRYRTVGCDNYSPLFNGNLITSVYITVQGKYVCGTDDLFSTFKEQIDHNKNSNILSNGILVKREIDEIQAFVLVHRSFIIARTRSIYGDAFEDIQFFETESVTDKLNQFGYYDIRDVTFHINIKLSHYFYLFLRIFIFTLLTMLLVSYLLIHKTSEESALISALRKAITRGGFHMNYQPLFDQNSHITGFEALVRWNHSTMGFISPEKFIPIAERHGLINPLTDRVFKLVIQDLSQSEWRFNKKKIGINVPPSYLQSDKNINKLKIYYDDIASMGYLPVIEITERELITDETITHLQILRDLGYLIAIDDFGTGYTGLSMLNKLPIDYIKVDRFFVKSIDQGSINIQILDTIIQLGKKLKIMVIAEGVETRCQLNYLIERKCNNFQGYLFSKPIDWKDTKILLVQTKR</sequence>
<organism evidence="3 4">
    <name type="scientific">Vibrio superstes NBRC 103154</name>
    <dbReference type="NCBI Taxonomy" id="1219062"/>
    <lineage>
        <taxon>Bacteria</taxon>
        <taxon>Pseudomonadati</taxon>
        <taxon>Pseudomonadota</taxon>
        <taxon>Gammaproteobacteria</taxon>
        <taxon>Vibrionales</taxon>
        <taxon>Vibrionaceae</taxon>
        <taxon>Vibrio</taxon>
    </lineage>
</organism>
<dbReference type="CDD" id="cd01948">
    <property type="entry name" value="EAL"/>
    <property type="match status" value="1"/>
</dbReference>
<keyword evidence="1" id="KW-0472">Membrane</keyword>
<dbReference type="Pfam" id="PF00563">
    <property type="entry name" value="EAL"/>
    <property type="match status" value="1"/>
</dbReference>
<accession>A0A511QLC4</accession>
<keyword evidence="1" id="KW-1133">Transmembrane helix</keyword>
<feature type="transmembrane region" description="Helical" evidence="1">
    <location>
        <begin position="160"/>
        <end position="183"/>
    </location>
</feature>
<dbReference type="InterPro" id="IPR050706">
    <property type="entry name" value="Cyclic-di-GMP_PDE-like"/>
</dbReference>
<dbReference type="AlphaFoldDB" id="A0A511QLC4"/>
<gene>
    <name evidence="3" type="ORF">VSU01S_00510</name>
</gene>
<dbReference type="SUPFAM" id="SSF141868">
    <property type="entry name" value="EAL domain-like"/>
    <property type="match status" value="1"/>
</dbReference>
<keyword evidence="1" id="KW-0812">Transmembrane</keyword>
<dbReference type="EMBL" id="BJXK01000001">
    <property type="protein sequence ID" value="GEM77806.1"/>
    <property type="molecule type" value="Genomic_DNA"/>
</dbReference>
<dbReference type="PROSITE" id="PS50883">
    <property type="entry name" value="EAL"/>
    <property type="match status" value="1"/>
</dbReference>
<protein>
    <recommendedName>
        <fullName evidence="2">EAL domain-containing protein</fullName>
    </recommendedName>
</protein>
<dbReference type="PANTHER" id="PTHR33121:SF79">
    <property type="entry name" value="CYCLIC DI-GMP PHOSPHODIESTERASE PDED-RELATED"/>
    <property type="match status" value="1"/>
</dbReference>
<evidence type="ECO:0000313" key="3">
    <source>
        <dbReference type="EMBL" id="GEM77806.1"/>
    </source>
</evidence>
<evidence type="ECO:0000256" key="1">
    <source>
        <dbReference type="SAM" id="Phobius"/>
    </source>
</evidence>
<proteinExistence type="predicted"/>
<evidence type="ECO:0000313" key="4">
    <source>
        <dbReference type="Proteomes" id="UP000321113"/>
    </source>
</evidence>
<dbReference type="GO" id="GO:0071111">
    <property type="term" value="F:cyclic-guanylate-specific phosphodiesterase activity"/>
    <property type="evidence" value="ECO:0007669"/>
    <property type="project" value="InterPro"/>
</dbReference>
<name>A0A511QLC4_9VIBR</name>
<dbReference type="InterPro" id="IPR001633">
    <property type="entry name" value="EAL_dom"/>
</dbReference>
<feature type="domain" description="EAL" evidence="2">
    <location>
        <begin position="189"/>
        <end position="439"/>
    </location>
</feature>
<dbReference type="InterPro" id="IPR035919">
    <property type="entry name" value="EAL_sf"/>
</dbReference>
<dbReference type="RefSeq" id="WP_119009002.1">
    <property type="nucleotide sequence ID" value="NZ_BJXK01000001.1"/>
</dbReference>
<dbReference type="Gene3D" id="3.20.20.450">
    <property type="entry name" value="EAL domain"/>
    <property type="match status" value="1"/>
</dbReference>
<dbReference type="Proteomes" id="UP000321113">
    <property type="component" value="Unassembled WGS sequence"/>
</dbReference>
<dbReference type="OrthoDB" id="675397at2"/>
<keyword evidence="4" id="KW-1185">Reference proteome</keyword>